<dbReference type="Pfam" id="PF11148">
    <property type="entry name" value="DUF2922"/>
    <property type="match status" value="1"/>
</dbReference>
<comment type="caution">
    <text evidence="1">The sequence shown here is derived from an EMBL/GenBank/DDBJ whole genome shotgun (WGS) entry which is preliminary data.</text>
</comment>
<sequence length="75" mass="8111">MSDPVTSKVLRLTFMNVIGDRRSISIRNPVENPDPIAVDSLMDVITNNEVFLASAAPLIQKVGAVTISTTTQEIV</sequence>
<accession>A0A424Y9S2</accession>
<dbReference type="AlphaFoldDB" id="A0A424Y9S2"/>
<proteinExistence type="predicted"/>
<dbReference type="EMBL" id="QZAA01000276">
    <property type="protein sequence ID" value="RQD73132.1"/>
    <property type="molecule type" value="Genomic_DNA"/>
</dbReference>
<reference evidence="1 2" key="1">
    <citation type="submission" date="2018-08" db="EMBL/GenBank/DDBJ databases">
        <title>The metabolism and importance of syntrophic acetate oxidation coupled to methane or sulfide production in haloalkaline environments.</title>
        <authorList>
            <person name="Timmers P.H.A."/>
            <person name="Vavourakis C.D."/>
            <person name="Sorokin D.Y."/>
            <person name="Sinninghe Damste J.S."/>
            <person name="Muyzer G."/>
            <person name="Stams A.J.M."/>
            <person name="Plugge C.M."/>
        </authorList>
    </citation>
    <scope>NUCLEOTIDE SEQUENCE [LARGE SCALE GENOMIC DNA]</scope>
    <source>
        <strain evidence="1">MSAO_Bac1</strain>
    </source>
</reference>
<name>A0A424Y9S2_9FIRM</name>
<evidence type="ECO:0000313" key="1">
    <source>
        <dbReference type="EMBL" id="RQD73132.1"/>
    </source>
</evidence>
<dbReference type="InterPro" id="IPR021321">
    <property type="entry name" value="DUF2922"/>
</dbReference>
<organism evidence="1 2">
    <name type="scientific">Candidatus Syntrophonatronum acetioxidans</name>
    <dbReference type="NCBI Taxonomy" id="1795816"/>
    <lineage>
        <taxon>Bacteria</taxon>
        <taxon>Bacillati</taxon>
        <taxon>Bacillota</taxon>
        <taxon>Clostridia</taxon>
        <taxon>Eubacteriales</taxon>
        <taxon>Syntrophomonadaceae</taxon>
        <taxon>Candidatus Syntrophonatronum</taxon>
    </lineage>
</organism>
<gene>
    <name evidence="1" type="ORF">D5R97_09835</name>
</gene>
<dbReference type="Proteomes" id="UP000285138">
    <property type="component" value="Unassembled WGS sequence"/>
</dbReference>
<protein>
    <submittedName>
        <fullName evidence="1">DUF2922 domain-containing protein</fullName>
    </submittedName>
</protein>
<evidence type="ECO:0000313" key="2">
    <source>
        <dbReference type="Proteomes" id="UP000285138"/>
    </source>
</evidence>